<name>A0A542EN15_9ACTN</name>
<gene>
    <name evidence="3" type="ORF">FB475_0824</name>
</gene>
<dbReference type="OrthoDB" id="1413770at2"/>
<dbReference type="RefSeq" id="WP_141852648.1">
    <property type="nucleotide sequence ID" value="NZ_BAAAKA010000034.1"/>
</dbReference>
<proteinExistence type="predicted"/>
<evidence type="ECO:0000313" key="3">
    <source>
        <dbReference type="EMBL" id="TQJ16719.1"/>
    </source>
</evidence>
<dbReference type="InterPro" id="IPR049450">
    <property type="entry name" value="ACOT8-like_C"/>
</dbReference>
<accession>A0A542EN15</accession>
<dbReference type="Pfam" id="PF13622">
    <property type="entry name" value="4HBT_3"/>
    <property type="match status" value="1"/>
</dbReference>
<dbReference type="Proteomes" id="UP000316298">
    <property type="component" value="Unassembled WGS sequence"/>
</dbReference>
<dbReference type="Pfam" id="PF20789">
    <property type="entry name" value="4HBT_3C"/>
    <property type="match status" value="1"/>
</dbReference>
<dbReference type="InterPro" id="IPR049449">
    <property type="entry name" value="TesB_ACOT8-like_N"/>
</dbReference>
<comment type="caution">
    <text evidence="3">The sequence shown here is derived from an EMBL/GenBank/DDBJ whole genome shotgun (WGS) entry which is preliminary data.</text>
</comment>
<evidence type="ECO:0000313" key="4">
    <source>
        <dbReference type="Proteomes" id="UP000316298"/>
    </source>
</evidence>
<dbReference type="Gene3D" id="2.40.160.210">
    <property type="entry name" value="Acyl-CoA thioesterase, double hotdog domain"/>
    <property type="match status" value="1"/>
</dbReference>
<feature type="domain" description="Acyl-CoA thioesterase-like N-terminal HotDog" evidence="1">
    <location>
        <begin position="21"/>
        <end position="104"/>
    </location>
</feature>
<dbReference type="EMBL" id="VFMM01000001">
    <property type="protein sequence ID" value="TQJ16719.1"/>
    <property type="molecule type" value="Genomic_DNA"/>
</dbReference>
<dbReference type="InterPro" id="IPR042171">
    <property type="entry name" value="Acyl-CoA_hotdog"/>
</dbReference>
<reference evidence="3 4" key="1">
    <citation type="submission" date="2019-06" db="EMBL/GenBank/DDBJ databases">
        <title>Sequencing the genomes of 1000 actinobacteria strains.</title>
        <authorList>
            <person name="Klenk H.-P."/>
        </authorList>
    </citation>
    <scope>NUCLEOTIDE SEQUENCE [LARGE SCALE GENOMIC DNA]</scope>
    <source>
        <strain evidence="3 4">DSM 17305</strain>
    </source>
</reference>
<dbReference type="AlphaFoldDB" id="A0A542EN15"/>
<dbReference type="SUPFAM" id="SSF54637">
    <property type="entry name" value="Thioesterase/thiol ester dehydrase-isomerase"/>
    <property type="match status" value="1"/>
</dbReference>
<sequence>MAYFERVGDMAYRATDEVGGAWDTATQHIAPALGLLAHVVERDRDVRRTDGLIVGRLSYDILGTIPIDVMDVRVRVVRPGRTVELVEAALGHGGRDAVLLRAWLMRPGDTAAIGGTAYPKITPVDDMEPWDPSSIWPGGFIASAEVRRQQVEPGRASFWVRTPVLLIDDEDVSPLARAAGLFDIANGMTVRADPKEVAFPNVDLTAHLFTTPRGDWLGFDTTVTFGPTGIGLTSSVLHDEHGPIGTLAQLLTVRPN</sequence>
<keyword evidence="4" id="KW-1185">Reference proteome</keyword>
<organism evidence="3 4">
    <name type="scientific">Kribbella jejuensis</name>
    <dbReference type="NCBI Taxonomy" id="236068"/>
    <lineage>
        <taxon>Bacteria</taxon>
        <taxon>Bacillati</taxon>
        <taxon>Actinomycetota</taxon>
        <taxon>Actinomycetes</taxon>
        <taxon>Propionibacteriales</taxon>
        <taxon>Kribbellaceae</taxon>
        <taxon>Kribbella</taxon>
    </lineage>
</organism>
<protein>
    <submittedName>
        <fullName evidence="3">Thioesterase superfamily protein</fullName>
    </submittedName>
</protein>
<evidence type="ECO:0000259" key="1">
    <source>
        <dbReference type="Pfam" id="PF13622"/>
    </source>
</evidence>
<evidence type="ECO:0000259" key="2">
    <source>
        <dbReference type="Pfam" id="PF20789"/>
    </source>
</evidence>
<dbReference type="InterPro" id="IPR029069">
    <property type="entry name" value="HotDog_dom_sf"/>
</dbReference>
<feature type="domain" description="Acyl-CoA thioesterase-like C-terminal" evidence="2">
    <location>
        <begin position="143"/>
        <end position="253"/>
    </location>
</feature>